<comment type="caution">
    <text evidence="1">The sequence shown here is derived from an EMBL/GenBank/DDBJ whole genome shotgun (WGS) entry which is preliminary data.</text>
</comment>
<evidence type="ECO:0000313" key="2">
    <source>
        <dbReference type="Proteomes" id="UP000814140"/>
    </source>
</evidence>
<evidence type="ECO:0000313" key="1">
    <source>
        <dbReference type="EMBL" id="KAI0055949.1"/>
    </source>
</evidence>
<dbReference type="EMBL" id="MU277274">
    <property type="protein sequence ID" value="KAI0055949.1"/>
    <property type="molecule type" value="Genomic_DNA"/>
</dbReference>
<keyword evidence="2" id="KW-1185">Reference proteome</keyword>
<reference evidence="1" key="2">
    <citation type="journal article" date="2022" name="New Phytol.">
        <title>Evolutionary transition to the ectomycorrhizal habit in the genomes of a hyperdiverse lineage of mushroom-forming fungi.</title>
        <authorList>
            <person name="Looney B."/>
            <person name="Miyauchi S."/>
            <person name="Morin E."/>
            <person name="Drula E."/>
            <person name="Courty P.E."/>
            <person name="Kohler A."/>
            <person name="Kuo A."/>
            <person name="LaButti K."/>
            <person name="Pangilinan J."/>
            <person name="Lipzen A."/>
            <person name="Riley R."/>
            <person name="Andreopoulos W."/>
            <person name="He G."/>
            <person name="Johnson J."/>
            <person name="Nolan M."/>
            <person name="Tritt A."/>
            <person name="Barry K.W."/>
            <person name="Grigoriev I.V."/>
            <person name="Nagy L.G."/>
            <person name="Hibbett D."/>
            <person name="Henrissat B."/>
            <person name="Matheny P.B."/>
            <person name="Labbe J."/>
            <person name="Martin F.M."/>
        </authorList>
    </citation>
    <scope>NUCLEOTIDE SEQUENCE</scope>
    <source>
        <strain evidence="1">HHB10654</strain>
    </source>
</reference>
<proteinExistence type="predicted"/>
<protein>
    <submittedName>
        <fullName evidence="1">Cytochrome P450</fullName>
    </submittedName>
</protein>
<reference evidence="1" key="1">
    <citation type="submission" date="2021-03" db="EMBL/GenBank/DDBJ databases">
        <authorList>
            <consortium name="DOE Joint Genome Institute"/>
            <person name="Ahrendt S."/>
            <person name="Looney B.P."/>
            <person name="Miyauchi S."/>
            <person name="Morin E."/>
            <person name="Drula E."/>
            <person name="Courty P.E."/>
            <person name="Chicoki N."/>
            <person name="Fauchery L."/>
            <person name="Kohler A."/>
            <person name="Kuo A."/>
            <person name="Labutti K."/>
            <person name="Pangilinan J."/>
            <person name="Lipzen A."/>
            <person name="Riley R."/>
            <person name="Andreopoulos W."/>
            <person name="He G."/>
            <person name="Johnson J."/>
            <person name="Barry K.W."/>
            <person name="Grigoriev I.V."/>
            <person name="Nagy L."/>
            <person name="Hibbett D."/>
            <person name="Henrissat B."/>
            <person name="Matheny P.B."/>
            <person name="Labbe J."/>
            <person name="Martin F."/>
        </authorList>
    </citation>
    <scope>NUCLEOTIDE SEQUENCE</scope>
    <source>
        <strain evidence="1">HHB10654</strain>
    </source>
</reference>
<name>A0ACB8SHU6_9AGAM</name>
<organism evidence="1 2">
    <name type="scientific">Artomyces pyxidatus</name>
    <dbReference type="NCBI Taxonomy" id="48021"/>
    <lineage>
        <taxon>Eukaryota</taxon>
        <taxon>Fungi</taxon>
        <taxon>Dikarya</taxon>
        <taxon>Basidiomycota</taxon>
        <taxon>Agaricomycotina</taxon>
        <taxon>Agaricomycetes</taxon>
        <taxon>Russulales</taxon>
        <taxon>Auriscalpiaceae</taxon>
        <taxon>Artomyces</taxon>
    </lineage>
</organism>
<sequence length="338" mass="38220">MLSLPVVLLSGDWAIVVFVCVFSYALVRYVRSPWRKVPPGPRGLPFLGNIRELSNTRWLTSPESKAAYGDIMHLRIPGQSVVFLNSQKVAADRFDRRAAIYSDRPHLILVSEMYTGGMELSLAPYGDRWRRMRRAAHEGLNIFAVKQYQPVQSKEAVILALDILVDSTNWAVHLRRHAASLIMSVLYDKPTTERADDESVVKINEHVMRLVVVTLPGSNWVQIFPWMKHIPSRFAKWKRTALTWFSHDSDVFQGLMDNVRSKLAVGIESASLGATLIAYQERIGLSDLEIAWLASQMFIAGAETTSSSLEYRDRAPVFSDLPALPYHKGLRLELEVAE</sequence>
<accession>A0ACB8SHU6</accession>
<gene>
    <name evidence="1" type="ORF">BV25DRAFT_1910036</name>
</gene>
<dbReference type="Proteomes" id="UP000814140">
    <property type="component" value="Unassembled WGS sequence"/>
</dbReference>